<comment type="caution">
    <text evidence="9">The sequence shown here is derived from an EMBL/GenBank/DDBJ whole genome shotgun (WGS) entry which is preliminary data.</text>
</comment>
<dbReference type="AlphaFoldDB" id="A0A916TLQ8"/>
<proteinExistence type="inferred from homology"/>
<evidence type="ECO:0000256" key="7">
    <source>
        <dbReference type="SAM" id="MobiDB-lite"/>
    </source>
</evidence>
<dbReference type="GO" id="GO:0019546">
    <property type="term" value="P:L-arginine deiminase pathway"/>
    <property type="evidence" value="ECO:0007669"/>
    <property type="project" value="TreeGrafter"/>
</dbReference>
<dbReference type="PANTHER" id="PTHR30409">
    <property type="entry name" value="CARBAMATE KINASE"/>
    <property type="match status" value="1"/>
</dbReference>
<dbReference type="EMBL" id="BMFA01000009">
    <property type="protein sequence ID" value="GGB55737.1"/>
    <property type="molecule type" value="Genomic_DNA"/>
</dbReference>
<dbReference type="RefSeq" id="WP_150497271.1">
    <property type="nucleotide sequence ID" value="NZ_BMFA01000009.1"/>
</dbReference>
<keyword evidence="4 6" id="KW-0418">Kinase</keyword>
<evidence type="ECO:0000259" key="8">
    <source>
        <dbReference type="Pfam" id="PF00696"/>
    </source>
</evidence>
<reference evidence="9" key="1">
    <citation type="journal article" date="2014" name="Int. J. Syst. Evol. Microbiol.">
        <title>Complete genome sequence of Corynebacterium casei LMG S-19264T (=DSM 44701T), isolated from a smear-ripened cheese.</title>
        <authorList>
            <consortium name="US DOE Joint Genome Institute (JGI-PGF)"/>
            <person name="Walter F."/>
            <person name="Albersmeier A."/>
            <person name="Kalinowski J."/>
            <person name="Ruckert C."/>
        </authorList>
    </citation>
    <scope>NUCLEOTIDE SEQUENCE</scope>
    <source>
        <strain evidence="9">CGMCC 1.12426</strain>
    </source>
</reference>
<dbReference type="Gene3D" id="3.40.1160.10">
    <property type="entry name" value="Acetylglutamate kinase-like"/>
    <property type="match status" value="1"/>
</dbReference>
<accession>A0A916TLQ8</accession>
<dbReference type="NCBIfam" id="NF009008">
    <property type="entry name" value="PRK12354.1"/>
    <property type="match status" value="1"/>
</dbReference>
<feature type="domain" description="Aspartate/glutamate/uridylate kinase" evidence="8">
    <location>
        <begin position="1"/>
        <end position="277"/>
    </location>
</feature>
<dbReference type="Proteomes" id="UP000605148">
    <property type="component" value="Unassembled WGS sequence"/>
</dbReference>
<comment type="pathway">
    <text evidence="1">Amino-acid degradation; L-arginine degradation via ADI pathway.</text>
</comment>
<dbReference type="SUPFAM" id="SSF53633">
    <property type="entry name" value="Carbamate kinase-like"/>
    <property type="match status" value="1"/>
</dbReference>
<dbReference type="FunFam" id="3.40.1160.10:FF:000007">
    <property type="entry name" value="Carbamate kinase"/>
    <property type="match status" value="1"/>
</dbReference>
<evidence type="ECO:0000256" key="5">
    <source>
        <dbReference type="NCBIfam" id="TIGR00746"/>
    </source>
</evidence>
<dbReference type="GO" id="GO:0005829">
    <property type="term" value="C:cytosol"/>
    <property type="evidence" value="ECO:0007669"/>
    <property type="project" value="TreeGrafter"/>
</dbReference>
<evidence type="ECO:0000313" key="9">
    <source>
        <dbReference type="EMBL" id="GGB55737.1"/>
    </source>
</evidence>
<reference evidence="9" key="2">
    <citation type="submission" date="2020-09" db="EMBL/GenBank/DDBJ databases">
        <authorList>
            <person name="Sun Q."/>
            <person name="Zhou Y."/>
        </authorList>
    </citation>
    <scope>NUCLEOTIDE SEQUENCE</scope>
    <source>
        <strain evidence="9">CGMCC 1.12426</strain>
    </source>
</reference>
<evidence type="ECO:0000256" key="3">
    <source>
        <dbReference type="ARBA" id="ARBA00022679"/>
    </source>
</evidence>
<name>A0A916TLQ8_9HYPH</name>
<dbReference type="GO" id="GO:0008804">
    <property type="term" value="F:carbamate kinase activity"/>
    <property type="evidence" value="ECO:0007669"/>
    <property type="project" value="UniProtKB-UniRule"/>
</dbReference>
<evidence type="ECO:0000256" key="6">
    <source>
        <dbReference type="PIRNR" id="PIRNR000723"/>
    </source>
</evidence>
<keyword evidence="10" id="KW-1185">Reference proteome</keyword>
<dbReference type="InterPro" id="IPR001048">
    <property type="entry name" value="Asp/Glu/Uridylate_kinase"/>
</dbReference>
<dbReference type="NCBIfam" id="TIGR00746">
    <property type="entry name" value="arcC"/>
    <property type="match status" value="1"/>
</dbReference>
<dbReference type="PIRSF" id="PIRSF000723">
    <property type="entry name" value="Carbamate_kin"/>
    <property type="match status" value="1"/>
</dbReference>
<evidence type="ECO:0000256" key="1">
    <source>
        <dbReference type="ARBA" id="ARBA00004850"/>
    </source>
</evidence>
<keyword evidence="3 6" id="KW-0808">Transferase</keyword>
<dbReference type="PRINTS" id="PR01469">
    <property type="entry name" value="CARBMTKINASE"/>
</dbReference>
<sequence>MRIVVALGGNALLKRGEPITPEAQHTNVRIAAAALADLAQDHEIIVAHGNGPQVGLMALQAAAHAPETLWPLDILGAETEGMIGYLIEQELMNALPKGTDCATLLTRVEVDPEDPAFDRPTKPIGPVYSAAEAELARTRNSWSMVEEYKGGLRRVVPSPLPIAILGIKPIRLLVEAGVCVICAGGGGIPVVRGADGNMEGVEAVIDKDRTSALLAEALQADVLLMLTDVEAVFRDWGGPDQAAIGCVTPDALDTMNFAAGSMGPKITAACNFVRAGGTLAGIGRLQDARAIVEGRAGTQVRLDSLARETRPAGENKSARLSKGKPEAVRDHA</sequence>
<gene>
    <name evidence="9" type="ORF">GCM10011316_29780</name>
</gene>
<evidence type="ECO:0000256" key="2">
    <source>
        <dbReference type="ARBA" id="ARBA00011066"/>
    </source>
</evidence>
<dbReference type="InterPro" id="IPR003964">
    <property type="entry name" value="Carb_kinase"/>
</dbReference>
<protein>
    <recommendedName>
        <fullName evidence="5 6">Carbamate kinase</fullName>
    </recommendedName>
</protein>
<evidence type="ECO:0000256" key="4">
    <source>
        <dbReference type="ARBA" id="ARBA00022777"/>
    </source>
</evidence>
<evidence type="ECO:0000313" key="10">
    <source>
        <dbReference type="Proteomes" id="UP000605148"/>
    </source>
</evidence>
<comment type="similarity">
    <text evidence="2 6">Belongs to the carbamate kinase family.</text>
</comment>
<dbReference type="PANTHER" id="PTHR30409:SF1">
    <property type="entry name" value="CARBAMATE KINASE-RELATED"/>
    <property type="match status" value="1"/>
</dbReference>
<organism evidence="9 10">
    <name type="scientific">Roseibium aquae</name>
    <dbReference type="NCBI Taxonomy" id="1323746"/>
    <lineage>
        <taxon>Bacteria</taxon>
        <taxon>Pseudomonadati</taxon>
        <taxon>Pseudomonadota</taxon>
        <taxon>Alphaproteobacteria</taxon>
        <taxon>Hyphomicrobiales</taxon>
        <taxon>Stappiaceae</taxon>
        <taxon>Roseibium</taxon>
    </lineage>
</organism>
<feature type="region of interest" description="Disordered" evidence="7">
    <location>
        <begin position="306"/>
        <end position="332"/>
    </location>
</feature>
<dbReference type="OrthoDB" id="9766717at2"/>
<dbReference type="Pfam" id="PF00696">
    <property type="entry name" value="AA_kinase"/>
    <property type="match status" value="1"/>
</dbReference>
<dbReference type="InterPro" id="IPR036393">
    <property type="entry name" value="AceGlu_kinase-like_sf"/>
</dbReference>
<dbReference type="CDD" id="cd04235">
    <property type="entry name" value="AAK_CK"/>
    <property type="match status" value="1"/>
</dbReference>